<accession>A0ABT5BVC9</accession>
<organism evidence="9 10">
    <name type="scientific">Sorangium atrum</name>
    <dbReference type="NCBI Taxonomy" id="2995308"/>
    <lineage>
        <taxon>Bacteria</taxon>
        <taxon>Pseudomonadati</taxon>
        <taxon>Myxococcota</taxon>
        <taxon>Polyangia</taxon>
        <taxon>Polyangiales</taxon>
        <taxon>Polyangiaceae</taxon>
        <taxon>Sorangium</taxon>
    </lineage>
</organism>
<dbReference type="RefSeq" id="WP_272094287.1">
    <property type="nucleotide sequence ID" value="NZ_JAQNDK010000001.1"/>
</dbReference>
<reference evidence="9 10" key="1">
    <citation type="submission" date="2023-01" db="EMBL/GenBank/DDBJ databases">
        <title>Minimal conservation of predation-associated metabolite biosynthetic gene clusters underscores biosynthetic potential of Myxococcota including descriptions for ten novel species: Archangium lansinium sp. nov., Myxococcus landrumus sp. nov., Nannocystis bai.</title>
        <authorList>
            <person name="Ahearne A."/>
            <person name="Stevens C."/>
            <person name="Dowd S."/>
        </authorList>
    </citation>
    <scope>NUCLEOTIDE SEQUENCE [LARGE SCALE GENOMIC DNA]</scope>
    <source>
        <strain evidence="9 10">WIWO2</strain>
    </source>
</reference>
<dbReference type="PROSITE" id="PS51820">
    <property type="entry name" value="PA14"/>
    <property type="match status" value="1"/>
</dbReference>
<dbReference type="PANTHER" id="PTHR31137:SF5">
    <property type="entry name" value="PROTEIN PSIQ-RELATED"/>
    <property type="match status" value="1"/>
</dbReference>
<feature type="signal peptide" evidence="7">
    <location>
        <begin position="1"/>
        <end position="21"/>
    </location>
</feature>
<evidence type="ECO:0000313" key="10">
    <source>
        <dbReference type="Proteomes" id="UP001217485"/>
    </source>
</evidence>
<evidence type="ECO:0000256" key="1">
    <source>
        <dbReference type="ARBA" id="ARBA00008709"/>
    </source>
</evidence>
<evidence type="ECO:0000313" key="9">
    <source>
        <dbReference type="EMBL" id="MDC0677530.1"/>
    </source>
</evidence>
<evidence type="ECO:0000256" key="2">
    <source>
        <dbReference type="ARBA" id="ARBA00022729"/>
    </source>
</evidence>
<dbReference type="InterPro" id="IPR011936">
    <property type="entry name" value="Myxo_disulph_rpt"/>
</dbReference>
<dbReference type="Pfam" id="PF07691">
    <property type="entry name" value="PA14"/>
    <property type="match status" value="1"/>
</dbReference>
<evidence type="ECO:0000259" key="8">
    <source>
        <dbReference type="PROSITE" id="PS51820"/>
    </source>
</evidence>
<protein>
    <submittedName>
        <fullName evidence="9">DUF4215 domain-containing protein</fullName>
    </submittedName>
</protein>
<evidence type="ECO:0000256" key="6">
    <source>
        <dbReference type="SAM" id="MobiDB-lite"/>
    </source>
</evidence>
<keyword evidence="3" id="KW-0677">Repeat</keyword>
<feature type="compositionally biased region" description="Gly residues" evidence="6">
    <location>
        <begin position="32"/>
        <end position="42"/>
    </location>
</feature>
<dbReference type="InterPro" id="IPR011658">
    <property type="entry name" value="PA14_dom"/>
</dbReference>
<dbReference type="InterPro" id="IPR011874">
    <property type="entry name" value="Fibro_Slime"/>
</dbReference>
<evidence type="ECO:0000256" key="7">
    <source>
        <dbReference type="SAM" id="SignalP"/>
    </source>
</evidence>
<feature type="domain" description="PA14" evidence="8">
    <location>
        <begin position="396"/>
        <end position="571"/>
    </location>
</feature>
<sequence>MRPRSSWFGSTIFIMSCAALTASCSASRERPAGGGGTGGGGDNPTTTTGGDLGDGDTTGSGSDIGEGDSAFRCGDGGLTKDEACDDGNAVGDDGCAADCRSVELGWSCPLPGVACTRIARCGDGVVVFPELCDDGNTEAADGCSPTCKVEVGFKCSGNPSACTPTTCGDSTQEGAESCEDGNTMPFDGCSSSCQAEPDCSAGSCVSRCGDGLVLGEECDDGNNIDGDGCSATCKQEPGYTCAVPQPSGSMAVPVVFRDFKAAHADFEPKGPANSKPIFNMVGQRLDAQKKPTYMAAANSLVTSADSFAQWYHDVPGTNSTTATTLTLWDTGDGRFVNRWGEDGQQWTLLSTESEHYCGNVGNEINDEECTSSAQATPQCGDIHSEEFHSCEVRGGVYWARYIEETYDGNPLFFPVDDDPFTPAAERVAADIFPSYGGGNWMKEEGNPKHNFHFTSEIRYWFQYNAGEQYELDFTGDDDVWVFINDRLAVDVGGIHSAVNGRLVINANGGGRVTYATEEDDVIPQRNVDLGLMDGGVYQIAVFHAERQTAASTFKLTLQGFATARSECKPVCGDGVVSLGEECDDGVNDGGYGECAQDCKLGEYCGDGVVQAVEECDDGNNRDGDACGSGCRNLIPR</sequence>
<evidence type="ECO:0000256" key="4">
    <source>
        <dbReference type="ARBA" id="ARBA00023157"/>
    </source>
</evidence>
<keyword evidence="5" id="KW-0325">Glycoprotein</keyword>
<dbReference type="Pfam" id="PF13948">
    <property type="entry name" value="DUF4215"/>
    <property type="match status" value="4"/>
</dbReference>
<proteinExistence type="inferred from homology"/>
<keyword evidence="10" id="KW-1185">Reference proteome</keyword>
<dbReference type="PANTHER" id="PTHR31137">
    <property type="entry name" value="PROTEIN PSIB-RELATED-RELATED"/>
    <property type="match status" value="1"/>
</dbReference>
<evidence type="ECO:0000256" key="3">
    <source>
        <dbReference type="ARBA" id="ARBA00022737"/>
    </source>
</evidence>
<keyword evidence="2 7" id="KW-0732">Signal</keyword>
<dbReference type="NCBIfam" id="TIGR02232">
    <property type="entry name" value="myxo_disulf_rpt"/>
    <property type="match status" value="5"/>
</dbReference>
<feature type="chain" id="PRO_5047294826" evidence="7">
    <location>
        <begin position="22"/>
        <end position="636"/>
    </location>
</feature>
<keyword evidence="4" id="KW-1015">Disulfide bond</keyword>
<feature type="compositionally biased region" description="Gly residues" evidence="6">
    <location>
        <begin position="50"/>
        <end position="64"/>
    </location>
</feature>
<comment type="similarity">
    <text evidence="1">Belongs to the prespore-cell-inducing factor family.</text>
</comment>
<dbReference type="InterPro" id="IPR051154">
    <property type="entry name" value="Prespore-cell_inducing_factor"/>
</dbReference>
<dbReference type="PROSITE" id="PS51257">
    <property type="entry name" value="PROKAR_LIPOPROTEIN"/>
    <property type="match status" value="1"/>
</dbReference>
<name>A0ABT5BVC9_9BACT</name>
<gene>
    <name evidence="9" type="ORF">POL72_07220</name>
</gene>
<dbReference type="Proteomes" id="UP001217485">
    <property type="component" value="Unassembled WGS sequence"/>
</dbReference>
<dbReference type="InterPro" id="IPR037524">
    <property type="entry name" value="PA14/GLEYA"/>
</dbReference>
<comment type="caution">
    <text evidence="9">The sequence shown here is derived from an EMBL/GenBank/DDBJ whole genome shotgun (WGS) entry which is preliminary data.</text>
</comment>
<feature type="region of interest" description="Disordered" evidence="6">
    <location>
        <begin position="29"/>
        <end position="67"/>
    </location>
</feature>
<dbReference type="NCBIfam" id="TIGR02148">
    <property type="entry name" value="Fibro_Slime"/>
    <property type="match status" value="1"/>
</dbReference>
<evidence type="ECO:0000256" key="5">
    <source>
        <dbReference type="ARBA" id="ARBA00023180"/>
    </source>
</evidence>
<dbReference type="EMBL" id="JAQNDK010000001">
    <property type="protein sequence ID" value="MDC0677530.1"/>
    <property type="molecule type" value="Genomic_DNA"/>
</dbReference>